<evidence type="ECO:0000256" key="5">
    <source>
        <dbReference type="ARBA" id="ARBA00023136"/>
    </source>
</evidence>
<name>A0A317ZR17_9MICO</name>
<evidence type="ECO:0000313" key="7">
    <source>
        <dbReference type="EMBL" id="PXA68942.1"/>
    </source>
</evidence>
<evidence type="ECO:0000256" key="3">
    <source>
        <dbReference type="ARBA" id="ARBA00022692"/>
    </source>
</evidence>
<reference evidence="7 8" key="1">
    <citation type="submission" date="2018-05" db="EMBL/GenBank/DDBJ databases">
        <title>Genetic diversity of glacier-inhabiting Cryobacterium bacteria in China and description of Cryobacterium mengkeensis sp. nov. and Arthrobacter glacialis sp. nov.</title>
        <authorList>
            <person name="Liu Q."/>
            <person name="Xin Y.-H."/>
        </authorList>
    </citation>
    <scope>NUCLEOTIDE SEQUENCE [LARGE SCALE GENOMIC DNA]</scope>
    <source>
        <strain evidence="7 8">SK-1</strain>
    </source>
</reference>
<dbReference type="PANTHER" id="PTHR33545:SF5">
    <property type="entry name" value="UPF0750 MEMBRANE PROTEIN YITT"/>
    <property type="match status" value="1"/>
</dbReference>
<keyword evidence="5 6" id="KW-0472">Membrane</keyword>
<keyword evidence="3 6" id="KW-0812">Transmembrane</keyword>
<dbReference type="Pfam" id="PF02588">
    <property type="entry name" value="YitT_membrane"/>
    <property type="match status" value="1"/>
</dbReference>
<organism evidence="7 8">
    <name type="scientific">Cryobacterium arcticum</name>
    <dbReference type="NCBI Taxonomy" id="670052"/>
    <lineage>
        <taxon>Bacteria</taxon>
        <taxon>Bacillati</taxon>
        <taxon>Actinomycetota</taxon>
        <taxon>Actinomycetes</taxon>
        <taxon>Micrococcales</taxon>
        <taxon>Microbacteriaceae</taxon>
        <taxon>Cryobacterium</taxon>
    </lineage>
</organism>
<feature type="transmembrane region" description="Helical" evidence="6">
    <location>
        <begin position="19"/>
        <end position="36"/>
    </location>
</feature>
<comment type="caution">
    <text evidence="7">The sequence shown here is derived from an EMBL/GenBank/DDBJ whole genome shotgun (WGS) entry which is preliminary data.</text>
</comment>
<dbReference type="GO" id="GO:0005886">
    <property type="term" value="C:plasma membrane"/>
    <property type="evidence" value="ECO:0007669"/>
    <property type="project" value="UniProtKB-SubCell"/>
</dbReference>
<dbReference type="Proteomes" id="UP000246722">
    <property type="component" value="Unassembled WGS sequence"/>
</dbReference>
<gene>
    <name evidence="7" type="ORF">CTB96_19075</name>
</gene>
<dbReference type="OrthoDB" id="3296441at2"/>
<feature type="transmembrane region" description="Helical" evidence="6">
    <location>
        <begin position="114"/>
        <end position="132"/>
    </location>
</feature>
<keyword evidence="2" id="KW-1003">Cell membrane</keyword>
<comment type="subcellular location">
    <subcellularLocation>
        <location evidence="1">Cell membrane</location>
        <topology evidence="1">Multi-pass membrane protein</topology>
    </subcellularLocation>
</comment>
<proteinExistence type="predicted"/>
<keyword evidence="4 6" id="KW-1133">Transmembrane helix</keyword>
<dbReference type="InterPro" id="IPR003740">
    <property type="entry name" value="YitT"/>
</dbReference>
<dbReference type="PANTHER" id="PTHR33545">
    <property type="entry name" value="UPF0750 MEMBRANE PROTEIN YITT-RELATED"/>
    <property type="match status" value="1"/>
</dbReference>
<dbReference type="AlphaFoldDB" id="A0A317ZR17"/>
<keyword evidence="8" id="KW-1185">Reference proteome</keyword>
<evidence type="ECO:0000313" key="8">
    <source>
        <dbReference type="Proteomes" id="UP000246722"/>
    </source>
</evidence>
<evidence type="ECO:0000256" key="2">
    <source>
        <dbReference type="ARBA" id="ARBA00022475"/>
    </source>
</evidence>
<feature type="transmembrane region" description="Helical" evidence="6">
    <location>
        <begin position="153"/>
        <end position="173"/>
    </location>
</feature>
<accession>A0A317ZR17</accession>
<evidence type="ECO:0000256" key="1">
    <source>
        <dbReference type="ARBA" id="ARBA00004651"/>
    </source>
</evidence>
<protein>
    <recommendedName>
        <fullName evidence="9">YitT family protein</fullName>
    </recommendedName>
</protein>
<dbReference type="InterPro" id="IPR051461">
    <property type="entry name" value="UPF0750_membrane"/>
</dbReference>
<evidence type="ECO:0000256" key="4">
    <source>
        <dbReference type="ARBA" id="ARBA00022989"/>
    </source>
</evidence>
<evidence type="ECO:0000256" key="6">
    <source>
        <dbReference type="SAM" id="Phobius"/>
    </source>
</evidence>
<feature type="transmembrane region" description="Helical" evidence="6">
    <location>
        <begin position="56"/>
        <end position="77"/>
    </location>
</feature>
<evidence type="ECO:0008006" key="9">
    <source>
        <dbReference type="Google" id="ProtNLM"/>
    </source>
</evidence>
<sequence length="205" mass="22397">MVDPSEGPQRVPHSRFENIVALFIGTFAVSFGLYLLKEVGVATGGTAGIALLASYVSGWSFSVWFVLVNIPFFVLAIRRMGWRFTLKTLAAVVMVSLFSEVHPLLLEIRHMDPVYATILGSLLAGIGLIVLFRHQASLGGVNILALYLQQSRGWRAGYVQLVVDVLIVLAAFATLPVPMVLLSVVGAVILNMIIAMNHRPDRYFG</sequence>
<dbReference type="EMBL" id="QHLY01000012">
    <property type="protein sequence ID" value="PXA68942.1"/>
    <property type="molecule type" value="Genomic_DNA"/>
</dbReference>
<feature type="transmembrane region" description="Helical" evidence="6">
    <location>
        <begin position="179"/>
        <end position="196"/>
    </location>
</feature>